<dbReference type="InterPro" id="IPR043472">
    <property type="entry name" value="Macro_dom-like"/>
</dbReference>
<dbReference type="VEuPathDB" id="FungiDB:ACJ73_09092"/>
<gene>
    <name evidence="1" type="ORF">ACJ73_09092</name>
</gene>
<accession>A0A1J9QEG2</accession>
<reference evidence="1 2" key="1">
    <citation type="submission" date="2015-08" db="EMBL/GenBank/DDBJ databases">
        <title>Emmonsia species relationships and genome sequence.</title>
        <authorList>
            <person name="Cuomo C.A."/>
            <person name="Schwartz I.S."/>
            <person name="Kenyon C."/>
            <person name="De Hoog G.S."/>
            <person name="Govender N.P."/>
            <person name="Botha A."/>
            <person name="Moreno L."/>
            <person name="De Vries M."/>
            <person name="Munoz J.F."/>
            <person name="Stielow J.B."/>
        </authorList>
    </citation>
    <scope>NUCLEOTIDE SEQUENCE [LARGE SCALE GENOMIC DNA]</scope>
    <source>
        <strain evidence="1 2">EI222</strain>
    </source>
</reference>
<sequence length="65" mass="7579">MPPLAVGVGKVSKERWAAQTVLAMKHFTDALERPERWANLDWLELGKESFETEMTWKFEGIMQKK</sequence>
<dbReference type="OrthoDB" id="6082470at2759"/>
<protein>
    <submittedName>
        <fullName evidence="1">Uncharacterized protein</fullName>
    </submittedName>
</protein>
<evidence type="ECO:0000313" key="2">
    <source>
        <dbReference type="Proteomes" id="UP000242791"/>
    </source>
</evidence>
<dbReference type="AlphaFoldDB" id="A0A1J9QEG2"/>
<name>A0A1J9QEG2_9EURO</name>
<organism evidence="1 2">
    <name type="scientific">Blastomyces percursus</name>
    <dbReference type="NCBI Taxonomy" id="1658174"/>
    <lineage>
        <taxon>Eukaryota</taxon>
        <taxon>Fungi</taxon>
        <taxon>Dikarya</taxon>
        <taxon>Ascomycota</taxon>
        <taxon>Pezizomycotina</taxon>
        <taxon>Eurotiomycetes</taxon>
        <taxon>Eurotiomycetidae</taxon>
        <taxon>Onygenales</taxon>
        <taxon>Ajellomycetaceae</taxon>
        <taxon>Blastomyces</taxon>
    </lineage>
</organism>
<evidence type="ECO:0000313" key="1">
    <source>
        <dbReference type="EMBL" id="OJD14332.1"/>
    </source>
</evidence>
<proteinExistence type="predicted"/>
<dbReference type="EMBL" id="LGTZ01002398">
    <property type="protein sequence ID" value="OJD14332.1"/>
    <property type="molecule type" value="Genomic_DNA"/>
</dbReference>
<dbReference type="Gene3D" id="3.40.220.10">
    <property type="entry name" value="Leucine Aminopeptidase, subunit E, domain 1"/>
    <property type="match status" value="1"/>
</dbReference>
<comment type="caution">
    <text evidence="1">The sequence shown here is derived from an EMBL/GenBank/DDBJ whole genome shotgun (WGS) entry which is preliminary data.</text>
</comment>
<keyword evidence="2" id="KW-1185">Reference proteome</keyword>
<dbReference type="Proteomes" id="UP000242791">
    <property type="component" value="Unassembled WGS sequence"/>
</dbReference>
<dbReference type="STRING" id="1658174.A0A1J9QEG2"/>